<evidence type="ECO:0000313" key="1">
    <source>
        <dbReference type="EMBL" id="BAA18690.1"/>
    </source>
</evidence>
<dbReference type="KEGG" id="syn:slr0666"/>
<protein>
    <submittedName>
        <fullName evidence="1">Slr0666 protein</fullName>
    </submittedName>
</protein>
<name>P74583_SYNY3</name>
<proteinExistence type="predicted"/>
<dbReference type="IntAct" id="P74583">
    <property type="interactions" value="2"/>
</dbReference>
<evidence type="ECO:0000313" key="2">
    <source>
        <dbReference type="Proteomes" id="UP000001425"/>
    </source>
</evidence>
<gene>
    <name evidence="1" type="ordered locus">slr0666</name>
</gene>
<dbReference type="eggNOG" id="ENOG5033QSI">
    <property type="taxonomic scope" value="Bacteria"/>
</dbReference>
<keyword evidence="2" id="KW-1185">Reference proteome</keyword>
<sequence length="275" mass="32245">MDNATITAIATGLLVVVGIAQIGILTSQNRQTRLALVSEYWKRWHNSKDYWGRIIFVGRELDEYYQVLNQKELRELCDLLKEVRSDAPTIWALESIRVVSGILGDVSMRILQGQLDVSDAYPIFGTSLLRHSLPLRKLLDSSYQDRHFDPGISESHKEVRRELQHWLIYHNGLRRRCLILLDLLWAEAVRLEDLPPQDIESAAEAKKQTGSRNRSRLFREALRLNGLFRFFFAWQLSRFLLHAEYKSIWNWNGISKKRLKNLDSTWTKHLLQKYD</sequence>
<dbReference type="EMBL" id="BA000022">
    <property type="protein sequence ID" value="BAA18690.1"/>
    <property type="molecule type" value="Genomic_DNA"/>
</dbReference>
<dbReference type="InParanoid" id="P74583"/>
<dbReference type="PaxDb" id="1148-1653779"/>
<reference evidence="1 2" key="1">
    <citation type="journal article" date="1995" name="DNA Res.">
        <title>Sequence analysis of the genome of the unicellular cyanobacterium Synechocystis sp. strain PCC6803. I. Sequence features in the 1 Mb region from map positions 64% to 92% of the genome.</title>
        <authorList>
            <person name="Kaneko T."/>
            <person name="Tanaka A."/>
            <person name="Sato S."/>
            <person name="Kotani H."/>
            <person name="Sazuka T."/>
            <person name="Miyajima N."/>
            <person name="Sugiura M."/>
            <person name="Tabata S."/>
        </authorList>
    </citation>
    <scope>NUCLEOTIDE SEQUENCE [LARGE SCALE GENOMIC DNA]</scope>
    <source>
        <strain evidence="2">ATCC 27184 / PCC 6803 / Kazusa</strain>
    </source>
</reference>
<dbReference type="EnsemblBacteria" id="BAA18690">
    <property type="protein sequence ID" value="BAA18690"/>
    <property type="gene ID" value="BAA18690"/>
</dbReference>
<reference evidence="1 2" key="2">
    <citation type="journal article" date="1996" name="DNA Res.">
        <title>Sequence analysis of the genome of the unicellular cyanobacterium Synechocystis sp. strain PCC6803. II. Sequence determination of the entire genome and assignment of potential protein-coding regions.</title>
        <authorList>
            <person name="Kaneko T."/>
            <person name="Sato S."/>
            <person name="Kotani H."/>
            <person name="Tanaka A."/>
            <person name="Asamizu E."/>
            <person name="Nakamura Y."/>
            <person name="Miyajima N."/>
            <person name="Hirosawa M."/>
            <person name="Sugiura M."/>
            <person name="Sasamoto S."/>
            <person name="Kimura T."/>
            <person name="Hosouchi T."/>
            <person name="Matsuno A."/>
            <person name="Muraki A."/>
            <person name="Nakazaki N."/>
            <person name="Naruo K."/>
            <person name="Okumura S."/>
            <person name="Shimpo S."/>
            <person name="Takeuchi C."/>
            <person name="Wada T."/>
            <person name="Watanabe A."/>
            <person name="Yamada M."/>
            <person name="Yasuda M."/>
            <person name="Tabata S."/>
        </authorList>
    </citation>
    <scope>NUCLEOTIDE SEQUENCE [LARGE SCALE GENOMIC DNA]</scope>
    <source>
        <strain evidence="2">ATCC 27184 / PCC 6803 / Kazusa</strain>
    </source>
</reference>
<organism evidence="1 2">
    <name type="scientific">Synechocystis sp. (strain ATCC 27184 / PCC 6803 / Kazusa)</name>
    <dbReference type="NCBI Taxonomy" id="1111708"/>
    <lineage>
        <taxon>Bacteria</taxon>
        <taxon>Bacillati</taxon>
        <taxon>Cyanobacteriota</taxon>
        <taxon>Cyanophyceae</taxon>
        <taxon>Synechococcales</taxon>
        <taxon>Merismopediaceae</taxon>
        <taxon>Synechocystis</taxon>
    </lineage>
</organism>
<dbReference type="AlphaFoldDB" id="P74583"/>
<accession>P74583</accession>
<dbReference type="PIR" id="S76778">
    <property type="entry name" value="S76778"/>
</dbReference>
<dbReference type="Proteomes" id="UP000001425">
    <property type="component" value="Chromosome"/>
</dbReference>